<gene>
    <name evidence="1" type="ORF">O1611_g7089</name>
</gene>
<reference evidence="1" key="1">
    <citation type="submission" date="2022-12" db="EMBL/GenBank/DDBJ databases">
        <title>Genome Sequence of Lasiodiplodia mahajangana.</title>
        <authorList>
            <person name="Buettner E."/>
        </authorList>
    </citation>
    <scope>NUCLEOTIDE SEQUENCE</scope>
    <source>
        <strain evidence="1">VT137</strain>
    </source>
</reference>
<keyword evidence="2" id="KW-1185">Reference proteome</keyword>
<dbReference type="Proteomes" id="UP001153332">
    <property type="component" value="Unassembled WGS sequence"/>
</dbReference>
<organism evidence="1 2">
    <name type="scientific">Lasiodiplodia mahajangana</name>
    <dbReference type="NCBI Taxonomy" id="1108764"/>
    <lineage>
        <taxon>Eukaryota</taxon>
        <taxon>Fungi</taxon>
        <taxon>Dikarya</taxon>
        <taxon>Ascomycota</taxon>
        <taxon>Pezizomycotina</taxon>
        <taxon>Dothideomycetes</taxon>
        <taxon>Dothideomycetes incertae sedis</taxon>
        <taxon>Botryosphaeriales</taxon>
        <taxon>Botryosphaeriaceae</taxon>
        <taxon>Lasiodiplodia</taxon>
    </lineage>
</organism>
<dbReference type="EMBL" id="JAPUUL010001808">
    <property type="protein sequence ID" value="KAJ8126549.1"/>
    <property type="molecule type" value="Genomic_DNA"/>
</dbReference>
<evidence type="ECO:0000313" key="2">
    <source>
        <dbReference type="Proteomes" id="UP001153332"/>
    </source>
</evidence>
<sequence length="314" mass="34171">MLTGNALILKPSPFAPYTIIKMVEIGQRFFPRGIFQVLSGNDDLGPLLTAHPRIGKVSFTGSCETGQKVVASCGSAGLKRMSMELGGNDPAIILEDADPEVVAQKVASIAMLRSGQLCMAVKRIYIHESIYDAVLKGVVKFVENAKFGDGFEEGVIVGPIANRPQYERVKNLLKNIEDTKLKVYPENGTSTEGLGGYFIRPIVIDNPPEDSRVVVEEPFGPILPVMKWSDEEDVIRRANDTAYGLGASVWTKDLERGNRIARRLEAGSVWVNCHAVIQASTAFACHKESGFGSELGVQGLAGWCNIQSVYVMPQ</sequence>
<evidence type="ECO:0000313" key="1">
    <source>
        <dbReference type="EMBL" id="KAJ8126549.1"/>
    </source>
</evidence>
<protein>
    <submittedName>
        <fullName evidence="1">Uncharacterized protein</fullName>
    </submittedName>
</protein>
<comment type="caution">
    <text evidence="1">The sequence shown here is derived from an EMBL/GenBank/DDBJ whole genome shotgun (WGS) entry which is preliminary data.</text>
</comment>
<accession>A0ACC2JGN9</accession>
<name>A0ACC2JGN9_9PEZI</name>
<proteinExistence type="predicted"/>